<dbReference type="EMBL" id="MDTU01000011">
    <property type="protein sequence ID" value="ODN40950.1"/>
    <property type="molecule type" value="Genomic_DNA"/>
</dbReference>
<dbReference type="InterPro" id="IPR031451">
    <property type="entry name" value="MqsR_toxin"/>
</dbReference>
<evidence type="ECO:0000313" key="2">
    <source>
        <dbReference type="Proteomes" id="UP000094329"/>
    </source>
</evidence>
<protein>
    <recommendedName>
        <fullName evidence="3">Type II toxin-antitoxin system MqsR family toxin</fullName>
    </recommendedName>
</protein>
<organism evidence="1 2">
    <name type="scientific">Piscirickettsia litoralis</name>
    <dbReference type="NCBI Taxonomy" id="1891921"/>
    <lineage>
        <taxon>Bacteria</taxon>
        <taxon>Pseudomonadati</taxon>
        <taxon>Pseudomonadota</taxon>
        <taxon>Gammaproteobacteria</taxon>
        <taxon>Thiotrichales</taxon>
        <taxon>Piscirickettsiaceae</taxon>
        <taxon>Piscirickettsia</taxon>
    </lineage>
</organism>
<gene>
    <name evidence="1" type="ORF">BGC07_18990</name>
</gene>
<evidence type="ECO:0000313" key="1">
    <source>
        <dbReference type="EMBL" id="ODN40950.1"/>
    </source>
</evidence>
<name>A0ABX2ZXM0_9GAMM</name>
<sequence length="105" mass="12257">MVKKGTSFTKPTYCLDSIKAEFDRVECLRMTGVASRSAAELDFTLQDVVDCIQELESYNFYKTMAPYSKGFTANHDVYKINYLEIDLYIKFQKVKDFFIVSFKEE</sequence>
<comment type="caution">
    <text evidence="1">The sequence shown here is derived from an EMBL/GenBank/DDBJ whole genome shotgun (WGS) entry which is preliminary data.</text>
</comment>
<proteinExistence type="predicted"/>
<accession>A0ABX2ZXM0</accession>
<dbReference type="RefSeq" id="WP_069314621.1">
    <property type="nucleotide sequence ID" value="NZ_MDTU01000011.1"/>
</dbReference>
<dbReference type="Pfam" id="PF15723">
    <property type="entry name" value="MqsR_toxin"/>
    <property type="match status" value="1"/>
</dbReference>
<dbReference type="Gene3D" id="3.30.2310.40">
    <property type="match status" value="1"/>
</dbReference>
<dbReference type="Proteomes" id="UP000094329">
    <property type="component" value="Unassembled WGS sequence"/>
</dbReference>
<evidence type="ECO:0008006" key="3">
    <source>
        <dbReference type="Google" id="ProtNLM"/>
    </source>
</evidence>
<reference evidence="1 2" key="1">
    <citation type="submission" date="2016-08" db="EMBL/GenBank/DDBJ databases">
        <title>Draft genome sequence of Candidatus Piscirickettsia litoralis, from seawater.</title>
        <authorList>
            <person name="Wan X."/>
            <person name="Lee A.J."/>
            <person name="Hou S."/>
            <person name="Donachie S.P."/>
        </authorList>
    </citation>
    <scope>NUCLEOTIDE SEQUENCE [LARGE SCALE GENOMIC DNA]</scope>
    <source>
        <strain evidence="1 2">Y2</strain>
    </source>
</reference>
<keyword evidence="2" id="KW-1185">Reference proteome</keyword>
<dbReference type="InterPro" id="IPR038493">
    <property type="entry name" value="MqsR_sf"/>
</dbReference>